<dbReference type="Gene3D" id="3.40.47.10">
    <property type="match status" value="2"/>
</dbReference>
<name>A0A2U1NUH3_ARTAN</name>
<dbReference type="InterPro" id="IPR020616">
    <property type="entry name" value="Thiolase_N"/>
</dbReference>
<dbReference type="EMBL" id="PKPP01002172">
    <property type="protein sequence ID" value="PWA77128.1"/>
    <property type="molecule type" value="Genomic_DNA"/>
</dbReference>
<feature type="domain" description="Thiolase N-terminal" evidence="3">
    <location>
        <begin position="82"/>
        <end position="152"/>
    </location>
</feature>
<dbReference type="GO" id="GO:0003988">
    <property type="term" value="F:acetyl-CoA C-acyltransferase activity"/>
    <property type="evidence" value="ECO:0007669"/>
    <property type="project" value="TreeGrafter"/>
</dbReference>
<dbReference type="PANTHER" id="PTHR43853:SF8">
    <property type="entry name" value="3-KETOACYL-COA THIOLASE, PEROXISOMAL"/>
    <property type="match status" value="1"/>
</dbReference>
<dbReference type="InterPro" id="IPR050215">
    <property type="entry name" value="Thiolase-like_sf_Thiolase"/>
</dbReference>
<evidence type="ECO:0000256" key="1">
    <source>
        <dbReference type="ARBA" id="ARBA00022832"/>
    </source>
</evidence>
<dbReference type="PANTHER" id="PTHR43853">
    <property type="entry name" value="3-KETOACYL-COA THIOLASE, PEROXISOMAL"/>
    <property type="match status" value="1"/>
</dbReference>
<evidence type="ECO:0000313" key="5">
    <source>
        <dbReference type="Proteomes" id="UP000245207"/>
    </source>
</evidence>
<dbReference type="InterPro" id="IPR016039">
    <property type="entry name" value="Thiolase-like"/>
</dbReference>
<evidence type="ECO:0000313" key="4">
    <source>
        <dbReference type="EMBL" id="PWA77128.1"/>
    </source>
</evidence>
<proteinExistence type="predicted"/>
<comment type="caution">
    <text evidence="4">The sequence shown here is derived from an EMBL/GenBank/DDBJ whole genome shotgun (WGS) entry which is preliminary data.</text>
</comment>
<organism evidence="4 5">
    <name type="scientific">Artemisia annua</name>
    <name type="common">Sweet wormwood</name>
    <dbReference type="NCBI Taxonomy" id="35608"/>
    <lineage>
        <taxon>Eukaryota</taxon>
        <taxon>Viridiplantae</taxon>
        <taxon>Streptophyta</taxon>
        <taxon>Embryophyta</taxon>
        <taxon>Tracheophyta</taxon>
        <taxon>Spermatophyta</taxon>
        <taxon>Magnoliopsida</taxon>
        <taxon>eudicotyledons</taxon>
        <taxon>Gunneridae</taxon>
        <taxon>Pentapetalae</taxon>
        <taxon>asterids</taxon>
        <taxon>campanulids</taxon>
        <taxon>Asterales</taxon>
        <taxon>Asteraceae</taxon>
        <taxon>Asteroideae</taxon>
        <taxon>Anthemideae</taxon>
        <taxon>Artemisiinae</taxon>
        <taxon>Artemisia</taxon>
    </lineage>
</organism>
<dbReference type="GO" id="GO:0010124">
    <property type="term" value="P:phenylacetate catabolic process"/>
    <property type="evidence" value="ECO:0007669"/>
    <property type="project" value="TreeGrafter"/>
</dbReference>
<sequence>MPKFCTSRHRDEIYRCVVTEKTNLNPDEVGDIVVGSVLGVGSQRSSECRMTAFYAGFPGEDNGTSSRLSSSNGDYVRKCFTAVDSNRKAAAATASGKFKDEIIRVKTKIVDPKTKDEKPVTISFDHGVRPGTTLADLAKLEPVFKDGSTTAGFTDETTPDYQCNLGPDGKQGTLMNGLIYAVEQLNSLHKGIPGSC</sequence>
<reference evidence="4 5" key="1">
    <citation type="journal article" date="2018" name="Mol. Plant">
        <title>The genome of Artemisia annua provides insight into the evolution of Asteraceae family and artemisinin biosynthesis.</title>
        <authorList>
            <person name="Shen Q."/>
            <person name="Zhang L."/>
            <person name="Liao Z."/>
            <person name="Wang S."/>
            <person name="Yan T."/>
            <person name="Shi P."/>
            <person name="Liu M."/>
            <person name="Fu X."/>
            <person name="Pan Q."/>
            <person name="Wang Y."/>
            <person name="Lv Z."/>
            <person name="Lu X."/>
            <person name="Zhang F."/>
            <person name="Jiang W."/>
            <person name="Ma Y."/>
            <person name="Chen M."/>
            <person name="Hao X."/>
            <person name="Li L."/>
            <person name="Tang Y."/>
            <person name="Lv G."/>
            <person name="Zhou Y."/>
            <person name="Sun X."/>
            <person name="Brodelius P.E."/>
            <person name="Rose J.K.C."/>
            <person name="Tang K."/>
        </authorList>
    </citation>
    <scope>NUCLEOTIDE SEQUENCE [LARGE SCALE GENOMIC DNA]</scope>
    <source>
        <strain evidence="5">cv. Huhao1</strain>
        <tissue evidence="4">Leaf</tissue>
    </source>
</reference>
<gene>
    <name evidence="4" type="ORF">CTI12_AA226480</name>
</gene>
<dbReference type="SUPFAM" id="SSF53901">
    <property type="entry name" value="Thiolase-like"/>
    <property type="match status" value="1"/>
</dbReference>
<dbReference type="Pfam" id="PF00108">
    <property type="entry name" value="Thiolase_N"/>
    <property type="match status" value="1"/>
</dbReference>
<dbReference type="GO" id="GO:0005777">
    <property type="term" value="C:peroxisome"/>
    <property type="evidence" value="ECO:0007669"/>
    <property type="project" value="TreeGrafter"/>
</dbReference>
<dbReference type="Proteomes" id="UP000245207">
    <property type="component" value="Unassembled WGS sequence"/>
</dbReference>
<keyword evidence="2" id="KW-0443">Lipid metabolism</keyword>
<evidence type="ECO:0000259" key="3">
    <source>
        <dbReference type="Pfam" id="PF00108"/>
    </source>
</evidence>
<keyword evidence="1" id="KW-0276">Fatty acid metabolism</keyword>
<dbReference type="AlphaFoldDB" id="A0A2U1NUH3"/>
<dbReference type="OrthoDB" id="1742789at2759"/>
<keyword evidence="5" id="KW-1185">Reference proteome</keyword>
<dbReference type="GO" id="GO:0006635">
    <property type="term" value="P:fatty acid beta-oxidation"/>
    <property type="evidence" value="ECO:0007669"/>
    <property type="project" value="TreeGrafter"/>
</dbReference>
<accession>A0A2U1NUH3</accession>
<dbReference type="STRING" id="35608.A0A2U1NUH3"/>
<protein>
    <submittedName>
        <fullName evidence="4">Chain A, Peroxisomal 3-Ketoacyl-Coa Thiolase</fullName>
    </submittedName>
</protein>
<evidence type="ECO:0000256" key="2">
    <source>
        <dbReference type="ARBA" id="ARBA00023098"/>
    </source>
</evidence>